<dbReference type="GO" id="GO:0005741">
    <property type="term" value="C:mitochondrial outer membrane"/>
    <property type="evidence" value="ECO:0007669"/>
    <property type="project" value="UniProtKB-SubCell"/>
</dbReference>
<keyword evidence="19" id="KW-0832">Ubl conjugation</keyword>
<evidence type="ECO:0000256" key="2">
    <source>
        <dbReference type="ARBA" id="ARBA00004123"/>
    </source>
</evidence>
<dbReference type="EC" id="2.3.2.31" evidence="7"/>
<keyword evidence="26" id="KW-0539">Nucleus</keyword>
<dbReference type="SUPFAM" id="SSF57850">
    <property type="entry name" value="RING/U-box"/>
    <property type="match status" value="1"/>
</dbReference>
<dbReference type="GO" id="GO:0031593">
    <property type="term" value="F:polyubiquitin modification-dependent protein binding"/>
    <property type="evidence" value="ECO:0007669"/>
    <property type="project" value="TreeGrafter"/>
</dbReference>
<dbReference type="GeneID" id="113992325"/>
<evidence type="ECO:0000256" key="17">
    <source>
        <dbReference type="ARBA" id="ARBA00022824"/>
    </source>
</evidence>
<dbReference type="PRINTS" id="PR01475">
    <property type="entry name" value="PARKIN"/>
</dbReference>
<dbReference type="FunFam" id="1.20.120.1750:FF:000009">
    <property type="entry name" value="E3 ubiquitin-protein ligase parkin"/>
    <property type="match status" value="1"/>
</dbReference>
<evidence type="ECO:0000256" key="5">
    <source>
        <dbReference type="ARBA" id="ARBA00004514"/>
    </source>
</evidence>
<feature type="domain" description="Ubiquitin-like" evidence="34">
    <location>
        <begin position="145"/>
        <end position="214"/>
    </location>
</feature>
<protein>
    <recommendedName>
        <fullName evidence="29">E3 ubiquitin-protein ligase parkin</fullName>
        <ecNumber evidence="7">2.3.2.31</ecNumber>
    </recommendedName>
    <alternativeName>
        <fullName evidence="32">Parkin RBR E3 ubiquitin-protein ligase</fullName>
    </alternativeName>
</protein>
<dbReference type="GO" id="GO:0009896">
    <property type="term" value="P:positive regulation of catabolic process"/>
    <property type="evidence" value="ECO:0007669"/>
    <property type="project" value="UniProtKB-ARBA"/>
</dbReference>
<dbReference type="PROSITE" id="PS51873">
    <property type="entry name" value="TRIAD"/>
    <property type="match status" value="1"/>
</dbReference>
<keyword evidence="17" id="KW-0256">Endoplasmic reticulum</keyword>
<dbReference type="GO" id="GO:0050804">
    <property type="term" value="P:modulation of chemical synaptic transmission"/>
    <property type="evidence" value="ECO:0007669"/>
    <property type="project" value="UniProtKB-ARBA"/>
</dbReference>
<evidence type="ECO:0000256" key="8">
    <source>
        <dbReference type="ARBA" id="ARBA00022490"/>
    </source>
</evidence>
<evidence type="ECO:0000256" key="33">
    <source>
        <dbReference type="SAM" id="MobiDB-lite"/>
    </source>
</evidence>
<dbReference type="GO" id="GO:0022603">
    <property type="term" value="P:regulation of anatomical structure morphogenesis"/>
    <property type="evidence" value="ECO:0007669"/>
    <property type="project" value="UniProtKB-ARBA"/>
</dbReference>
<keyword evidence="24" id="KW-0472">Membrane</keyword>
<organism evidence="36 37">
    <name type="scientific">Pipra filicauda</name>
    <name type="common">Wire-tailed manakin</name>
    <dbReference type="NCBI Taxonomy" id="649802"/>
    <lineage>
        <taxon>Eukaryota</taxon>
        <taxon>Metazoa</taxon>
        <taxon>Chordata</taxon>
        <taxon>Craniata</taxon>
        <taxon>Vertebrata</taxon>
        <taxon>Euteleostomi</taxon>
        <taxon>Archelosauria</taxon>
        <taxon>Archosauria</taxon>
        <taxon>Dinosauria</taxon>
        <taxon>Saurischia</taxon>
        <taxon>Theropoda</taxon>
        <taxon>Coelurosauria</taxon>
        <taxon>Aves</taxon>
        <taxon>Neognathae</taxon>
        <taxon>Neoaves</taxon>
        <taxon>Telluraves</taxon>
        <taxon>Australaves</taxon>
        <taxon>Passeriformes</taxon>
        <taxon>Pipridae</taxon>
        <taxon>Pipra</taxon>
    </lineage>
</organism>
<dbReference type="InterPro" id="IPR041565">
    <property type="entry name" value="Parkin_Znf-RING"/>
</dbReference>
<evidence type="ECO:0000256" key="26">
    <source>
        <dbReference type="ARBA" id="ARBA00023242"/>
    </source>
</evidence>
<evidence type="ECO:0000256" key="32">
    <source>
        <dbReference type="ARBA" id="ARBA00081921"/>
    </source>
</evidence>
<dbReference type="GO" id="GO:0016567">
    <property type="term" value="P:protein ubiquitination"/>
    <property type="evidence" value="ECO:0007669"/>
    <property type="project" value="UniProtKB-UniPathway"/>
</dbReference>
<dbReference type="InterPro" id="IPR003977">
    <property type="entry name" value="Parkin"/>
</dbReference>
<proteinExistence type="inferred from homology"/>
<keyword evidence="11" id="KW-0808">Transferase</keyword>
<evidence type="ECO:0000256" key="15">
    <source>
        <dbReference type="ARBA" id="ARBA00022786"/>
    </source>
</evidence>
<dbReference type="Pfam" id="PF00240">
    <property type="entry name" value="ubiquitin"/>
    <property type="match status" value="1"/>
</dbReference>
<dbReference type="AlphaFoldDB" id="A0A7R5KIC7"/>
<keyword evidence="20" id="KW-0072">Autophagy</keyword>
<dbReference type="GO" id="GO:0000423">
    <property type="term" value="P:mitophagy"/>
    <property type="evidence" value="ECO:0007669"/>
    <property type="project" value="UniProtKB-ARBA"/>
</dbReference>
<evidence type="ECO:0000256" key="25">
    <source>
        <dbReference type="ARBA" id="ARBA00023163"/>
    </source>
</evidence>
<keyword evidence="14" id="KW-0863">Zinc-finger</keyword>
<evidence type="ECO:0000256" key="10">
    <source>
        <dbReference type="ARBA" id="ARBA00022553"/>
    </source>
</evidence>
<gene>
    <name evidence="37" type="primary">PRKN</name>
</gene>
<dbReference type="InterPro" id="IPR044066">
    <property type="entry name" value="TRIAD_supradom"/>
</dbReference>
<evidence type="ECO:0000256" key="21">
    <source>
        <dbReference type="ARBA" id="ARBA00023015"/>
    </source>
</evidence>
<dbReference type="GO" id="GO:0034976">
    <property type="term" value="P:response to endoplasmic reticulum stress"/>
    <property type="evidence" value="ECO:0007669"/>
    <property type="project" value="UniProtKB-ARBA"/>
</dbReference>
<evidence type="ECO:0000313" key="37">
    <source>
        <dbReference type="RefSeq" id="XP_039236737.1"/>
    </source>
</evidence>
<dbReference type="InterPro" id="IPR029071">
    <property type="entry name" value="Ubiquitin-like_domsf"/>
</dbReference>
<evidence type="ECO:0000256" key="11">
    <source>
        <dbReference type="ARBA" id="ARBA00022679"/>
    </source>
</evidence>
<evidence type="ECO:0000256" key="23">
    <source>
        <dbReference type="ARBA" id="ARBA00023128"/>
    </source>
</evidence>
<dbReference type="Pfam" id="PF17976">
    <property type="entry name" value="zf-RING_12"/>
    <property type="match status" value="1"/>
</dbReference>
<evidence type="ECO:0000256" key="1">
    <source>
        <dbReference type="ARBA" id="ARBA00001798"/>
    </source>
</evidence>
<dbReference type="Gene3D" id="1.20.120.1750">
    <property type="match status" value="1"/>
</dbReference>
<dbReference type="GO" id="GO:0014069">
    <property type="term" value="C:postsynaptic density"/>
    <property type="evidence" value="ECO:0007669"/>
    <property type="project" value="UniProtKB-SubCell"/>
</dbReference>
<evidence type="ECO:0000256" key="12">
    <source>
        <dbReference type="ARBA" id="ARBA00022723"/>
    </source>
</evidence>
<evidence type="ECO:0000313" key="36">
    <source>
        <dbReference type="Proteomes" id="UP000504627"/>
    </source>
</evidence>
<dbReference type="GO" id="GO:0098793">
    <property type="term" value="C:presynapse"/>
    <property type="evidence" value="ECO:0007669"/>
    <property type="project" value="UniProtKB-SubCell"/>
</dbReference>
<dbReference type="CDD" id="cd21382">
    <property type="entry name" value="RING0_parkin"/>
    <property type="match status" value="1"/>
</dbReference>
<dbReference type="GO" id="GO:0043005">
    <property type="term" value="C:neuron projection"/>
    <property type="evidence" value="ECO:0007669"/>
    <property type="project" value="UniProtKB-ARBA"/>
</dbReference>
<dbReference type="RefSeq" id="XP_039236737.1">
    <property type="nucleotide sequence ID" value="XM_039380803.1"/>
</dbReference>
<keyword evidence="36" id="KW-1185">Reference proteome</keyword>
<dbReference type="CDD" id="cd20340">
    <property type="entry name" value="BRcat_RBR_parkin"/>
    <property type="match status" value="1"/>
</dbReference>
<feature type="compositionally biased region" description="Pro residues" evidence="33">
    <location>
        <begin position="58"/>
        <end position="73"/>
    </location>
</feature>
<evidence type="ECO:0000256" key="9">
    <source>
        <dbReference type="ARBA" id="ARBA00022499"/>
    </source>
</evidence>
<dbReference type="InterPro" id="IPR047535">
    <property type="entry name" value="RING-HC_RBR_parkin"/>
</dbReference>
<keyword evidence="22" id="KW-0770">Synapse</keyword>
<dbReference type="GO" id="GO:0006511">
    <property type="term" value="P:ubiquitin-dependent protein catabolic process"/>
    <property type="evidence" value="ECO:0007669"/>
    <property type="project" value="TreeGrafter"/>
</dbReference>
<dbReference type="InterPro" id="IPR047534">
    <property type="entry name" value="BRcat_RBR_parkin"/>
</dbReference>
<dbReference type="GO" id="GO:0005783">
    <property type="term" value="C:endoplasmic reticulum"/>
    <property type="evidence" value="ECO:0007669"/>
    <property type="project" value="UniProtKB-SubCell"/>
</dbReference>
<dbReference type="PANTHER" id="PTHR10677">
    <property type="entry name" value="UBIQUILIN"/>
    <property type="match status" value="1"/>
</dbReference>
<dbReference type="FunFam" id="3.10.20.90:FF:000142">
    <property type="entry name" value="E3 ubiquitin-protein ligase parkin"/>
    <property type="match status" value="1"/>
</dbReference>
<evidence type="ECO:0000256" key="27">
    <source>
        <dbReference type="ARBA" id="ARBA00023273"/>
    </source>
</evidence>
<comment type="pathway">
    <text evidence="6">Protein modification; protein ubiquitination.</text>
</comment>
<dbReference type="GO" id="GO:1903377">
    <property type="term" value="P:negative regulation of oxidative stress-induced neuron intrinsic apoptotic signaling pathway"/>
    <property type="evidence" value="ECO:0007669"/>
    <property type="project" value="UniProtKB-ARBA"/>
</dbReference>
<dbReference type="SUPFAM" id="SSF54236">
    <property type="entry name" value="Ubiquitin-like"/>
    <property type="match status" value="1"/>
</dbReference>
<sequence>MALIVNPSQACSLFFFSRCRGHLSPAGFEGPEPALSTTISPPAPATDQRRNTDCCPCPPGTSPPPPAAVPPPAAALRSLPHGVRWAPAAAGGPPDTRPLPGNASTTRLGSAKGAGERPSGPARLCPLSVRRTPRRQTAIREKVISEVFVRFNSSHGFPVEVGSDASILQLKEAVAQRQGVPADQLRVIFAGRELSNDLTLQKCDLAQQSIVHIVQSPQKNGQNKEGTENNCVGGILKALEREPESLTRVDLSTSILPSLSEGLAVILDPGKSSVSLPSEKLGAVSYNSFYVFCKNFCQAVKPGKLRVRCNVCKQGTLTLDRGPSCWDDVLIPNRIRGVCQSQGCNGNVAEFYFKCGAHPTTDSETSVALNLVTTNSRCITCITCTDIRSPVLVFQCVHRHVICLDCFHLYCVTMLNDRQFIHDPELGYSLPCVAGCPDSLIKELHHFRILGEEQYNRYQRYGAEECVLQMGGVLCPTPSCGAGLLPEPGLKKIVCEPGNGIGCGFVFCRECKEEYHEGECNSLLNPQGAMVQKGYVVDEHAAMQARWEEASRDTIKKTTKPCPNCNIPVEKNGGCMHMKCPRPQCRFEWCWNCGLEWNRTCMGDHWFD</sequence>
<dbReference type="PANTHER" id="PTHR10677:SF40">
    <property type="entry name" value="UBIQUITIN-LIKE DOMAIN-CONTAINING PROTEIN"/>
    <property type="match status" value="1"/>
</dbReference>
<dbReference type="GO" id="GO:0080090">
    <property type="term" value="P:regulation of primary metabolic process"/>
    <property type="evidence" value="ECO:0007669"/>
    <property type="project" value="UniProtKB-ARBA"/>
</dbReference>
<evidence type="ECO:0000256" key="19">
    <source>
        <dbReference type="ARBA" id="ARBA00022843"/>
    </source>
</evidence>
<evidence type="ECO:0000256" key="24">
    <source>
        <dbReference type="ARBA" id="ARBA00023136"/>
    </source>
</evidence>
<evidence type="ECO:0000256" key="6">
    <source>
        <dbReference type="ARBA" id="ARBA00004906"/>
    </source>
</evidence>
<dbReference type="InterPro" id="IPR054694">
    <property type="entry name" value="Parkin-like_IBR"/>
</dbReference>
<dbReference type="InterPro" id="IPR041170">
    <property type="entry name" value="Znf-RING_14"/>
</dbReference>
<dbReference type="CDD" id="cd01798">
    <property type="entry name" value="Ubl_parkin"/>
    <property type="match status" value="1"/>
</dbReference>
<evidence type="ECO:0000259" key="34">
    <source>
        <dbReference type="PROSITE" id="PS50053"/>
    </source>
</evidence>
<evidence type="ECO:0000256" key="28">
    <source>
        <dbReference type="ARBA" id="ARBA00029442"/>
    </source>
</evidence>
<keyword evidence="27" id="KW-0966">Cell projection</keyword>
<dbReference type="SMART" id="SM00213">
    <property type="entry name" value="UBQ"/>
    <property type="match status" value="1"/>
</dbReference>
<comment type="similarity">
    <text evidence="28">Belongs to the RBR family. Parkin subfamily.</text>
</comment>
<keyword evidence="25" id="KW-0804">Transcription</keyword>
<evidence type="ECO:0000256" key="13">
    <source>
        <dbReference type="ARBA" id="ARBA00022737"/>
    </source>
</evidence>
<dbReference type="GO" id="GO:0005829">
    <property type="term" value="C:cytosol"/>
    <property type="evidence" value="ECO:0007669"/>
    <property type="project" value="UniProtKB-SubCell"/>
</dbReference>
<evidence type="ECO:0000256" key="22">
    <source>
        <dbReference type="ARBA" id="ARBA00023018"/>
    </source>
</evidence>
<evidence type="ECO:0000256" key="20">
    <source>
        <dbReference type="ARBA" id="ARBA00023006"/>
    </source>
</evidence>
<keyword evidence="23" id="KW-0496">Mitochondrion</keyword>
<dbReference type="Proteomes" id="UP000504627">
    <property type="component" value="Unplaced"/>
</dbReference>
<evidence type="ECO:0000256" key="29">
    <source>
        <dbReference type="ARBA" id="ARBA00029536"/>
    </source>
</evidence>
<keyword evidence="13" id="KW-0677">Repeat</keyword>
<evidence type="ECO:0000256" key="18">
    <source>
        <dbReference type="ARBA" id="ARBA00022833"/>
    </source>
</evidence>
<evidence type="ECO:0000256" key="16">
    <source>
        <dbReference type="ARBA" id="ARBA00022787"/>
    </source>
</evidence>
<evidence type="ECO:0000256" key="7">
    <source>
        <dbReference type="ARBA" id="ARBA00012251"/>
    </source>
</evidence>
<dbReference type="InterPro" id="IPR002867">
    <property type="entry name" value="IBR_dom"/>
</dbReference>
<keyword evidence="21" id="KW-0805">Transcription regulation</keyword>
<dbReference type="GO" id="GO:0061630">
    <property type="term" value="F:ubiquitin protein ligase activity"/>
    <property type="evidence" value="ECO:0007669"/>
    <property type="project" value="UniProtKB-EC"/>
</dbReference>
<name>A0A7R5KIC7_9PASS</name>
<keyword evidence="18" id="KW-0862">Zinc</keyword>
<keyword evidence="10" id="KW-0597">Phosphoprotein</keyword>
<comment type="catalytic activity">
    <reaction evidence="1">
        <text>[E2 ubiquitin-conjugating enzyme]-S-ubiquitinyl-L-cysteine + [acceptor protein]-L-lysine = [E2 ubiquitin-conjugating enzyme]-L-cysteine + [acceptor protein]-N(6)-ubiquitinyl-L-lysine.</text>
        <dbReference type="EC" id="2.3.2.31"/>
    </reaction>
</comment>
<dbReference type="CTD" id="5071"/>
<feature type="region of interest" description="Disordered" evidence="33">
    <location>
        <begin position="30"/>
        <end position="126"/>
    </location>
</feature>
<dbReference type="GO" id="GO:1903530">
    <property type="term" value="P:regulation of secretion by cell"/>
    <property type="evidence" value="ECO:0007669"/>
    <property type="project" value="UniProtKB-ARBA"/>
</dbReference>
<evidence type="ECO:0000256" key="14">
    <source>
        <dbReference type="ARBA" id="ARBA00022771"/>
    </source>
</evidence>
<dbReference type="FunFam" id="2.20.25.20:FF:000008">
    <property type="entry name" value="E3 ubiquitin-protein ligase parkin"/>
    <property type="match status" value="1"/>
</dbReference>
<reference evidence="37" key="1">
    <citation type="submission" date="2025-08" db="UniProtKB">
        <authorList>
            <consortium name="RefSeq"/>
        </authorList>
    </citation>
    <scope>IDENTIFICATION</scope>
    <source>
        <tissue evidence="37">Muscle</tissue>
    </source>
</reference>
<dbReference type="PROSITE" id="PS50053">
    <property type="entry name" value="UBIQUITIN_2"/>
    <property type="match status" value="1"/>
</dbReference>
<evidence type="ECO:0000256" key="4">
    <source>
        <dbReference type="ARBA" id="ARBA00004294"/>
    </source>
</evidence>
<dbReference type="InterPro" id="IPR000626">
    <property type="entry name" value="Ubiquitin-like_dom"/>
</dbReference>
<accession>A0A7R5KIC7</accession>
<keyword evidence="16" id="KW-1000">Mitochondrion outer membrane</keyword>
<dbReference type="GO" id="GO:0005634">
    <property type="term" value="C:nucleus"/>
    <property type="evidence" value="ECO:0007669"/>
    <property type="project" value="UniProtKB-SubCell"/>
</dbReference>
<dbReference type="InterPro" id="IPR047536">
    <property type="entry name" value="Rcat_RBR_parkin"/>
</dbReference>
<keyword evidence="9" id="KW-1017">Isopeptide bond</keyword>
<dbReference type="InterPro" id="IPR015496">
    <property type="entry name" value="Ubiquilin"/>
</dbReference>
<dbReference type="CDD" id="cd20357">
    <property type="entry name" value="Rcat_RBR_parkin"/>
    <property type="match status" value="1"/>
</dbReference>
<dbReference type="InParanoid" id="A0A7R5KIC7"/>
<evidence type="ECO:0000256" key="30">
    <source>
        <dbReference type="ARBA" id="ARBA00034105"/>
    </source>
</evidence>
<keyword evidence="15" id="KW-0833">Ubl conjugation pathway</keyword>
<dbReference type="Pfam" id="PF22605">
    <property type="entry name" value="IBR_2"/>
    <property type="match status" value="1"/>
</dbReference>
<keyword evidence="8" id="KW-0963">Cytoplasm</keyword>
<dbReference type="Gene3D" id="2.20.25.20">
    <property type="match status" value="1"/>
</dbReference>
<dbReference type="Pfam" id="PF17978">
    <property type="entry name" value="zf-RING_14"/>
    <property type="match status" value="1"/>
</dbReference>
<dbReference type="GO" id="GO:0008270">
    <property type="term" value="F:zinc ion binding"/>
    <property type="evidence" value="ECO:0007669"/>
    <property type="project" value="UniProtKB-KW"/>
</dbReference>
<keyword evidence="12" id="KW-0479">Metal-binding</keyword>
<feature type="domain" description="RING-type" evidence="35">
    <location>
        <begin position="377"/>
        <end position="608"/>
    </location>
</feature>
<dbReference type="UniPathway" id="UPA00143"/>
<dbReference type="Gene3D" id="3.10.20.90">
    <property type="entry name" value="Phosphatidylinositol 3-kinase Catalytic Subunit, Chain A, domain 1"/>
    <property type="match status" value="1"/>
</dbReference>
<evidence type="ECO:0000256" key="3">
    <source>
        <dbReference type="ARBA" id="ARBA00004240"/>
    </source>
</evidence>
<evidence type="ECO:0000256" key="31">
    <source>
        <dbReference type="ARBA" id="ARBA00034106"/>
    </source>
</evidence>
<dbReference type="CDD" id="cd16627">
    <property type="entry name" value="RING-HC_RBR_parkin"/>
    <property type="match status" value="1"/>
</dbReference>
<comment type="subcellular location">
    <subcellularLocation>
        <location evidence="5">Cytoplasm</location>
        <location evidence="5">Cytosol</location>
    </subcellularLocation>
    <subcellularLocation>
        <location evidence="3">Endoplasmic reticulum</location>
    </subcellularLocation>
    <subcellularLocation>
        <location evidence="4">Mitochondrion outer membrane</location>
    </subcellularLocation>
    <subcellularLocation>
        <location evidence="2">Nucleus</location>
    </subcellularLocation>
    <subcellularLocation>
        <location evidence="30">Postsynaptic density</location>
    </subcellularLocation>
    <subcellularLocation>
        <location evidence="31">Presynapse</location>
    </subcellularLocation>
</comment>
<evidence type="ECO:0000259" key="35">
    <source>
        <dbReference type="PROSITE" id="PS51873"/>
    </source>
</evidence>
<dbReference type="SMART" id="SM00647">
    <property type="entry name" value="IBR"/>
    <property type="match status" value="2"/>
</dbReference>